<evidence type="ECO:0000313" key="2">
    <source>
        <dbReference type="Ensembl" id="ENSSPAP00000026458.1"/>
    </source>
</evidence>
<dbReference type="AlphaFoldDB" id="A0A3B5AYM1"/>
<dbReference type="PANTHER" id="PTHR33332">
    <property type="entry name" value="REVERSE TRANSCRIPTASE DOMAIN-CONTAINING PROTEIN"/>
    <property type="match status" value="1"/>
</dbReference>
<evidence type="ECO:0000256" key="1">
    <source>
        <dbReference type="SAM" id="MobiDB-lite"/>
    </source>
</evidence>
<dbReference type="GeneTree" id="ENSGT01120000277229"/>
<dbReference type="STRING" id="144197.ENSSPAP00000026458"/>
<dbReference type="Ensembl" id="ENSSPAT00000026891.1">
    <property type="protein sequence ID" value="ENSSPAP00000026458.1"/>
    <property type="gene ID" value="ENSSPAG00000019960.1"/>
</dbReference>
<organism evidence="2">
    <name type="scientific">Stegastes partitus</name>
    <name type="common">bicolor damselfish</name>
    <dbReference type="NCBI Taxonomy" id="144197"/>
    <lineage>
        <taxon>Eukaryota</taxon>
        <taxon>Metazoa</taxon>
        <taxon>Chordata</taxon>
        <taxon>Craniata</taxon>
        <taxon>Vertebrata</taxon>
        <taxon>Euteleostomi</taxon>
        <taxon>Actinopterygii</taxon>
        <taxon>Neopterygii</taxon>
        <taxon>Teleostei</taxon>
        <taxon>Neoteleostei</taxon>
        <taxon>Acanthomorphata</taxon>
        <taxon>Ovalentaria</taxon>
        <taxon>Pomacentridae</taxon>
        <taxon>Stegastes</taxon>
    </lineage>
</organism>
<sequence>FRETNCPVLPTNILLHRLQYTIGLSDIVHNWFTSYLTGKMEHVILGKAKSHTHILGPTLFSIYLLPLGSVISKHRISFHCYADDTRLYLRTSSTSSAPLSKTETTRVGTPRQLRSKSSPSPHLSPTWVLKWTLNCPTSSTSVKHHSITSGTSPNFILHSPWQMQRSLSTPLSPPGWTTALHSSSGSLAGACREYSTSRTALPGS</sequence>
<feature type="compositionally biased region" description="Polar residues" evidence="1">
    <location>
        <begin position="97"/>
        <end position="107"/>
    </location>
</feature>
<proteinExistence type="predicted"/>
<protein>
    <recommendedName>
        <fullName evidence="3">Reverse transcriptase domain-containing protein</fullName>
    </recommendedName>
</protein>
<evidence type="ECO:0008006" key="3">
    <source>
        <dbReference type="Google" id="ProtNLM"/>
    </source>
</evidence>
<accession>A0A3B5AYM1</accession>
<reference evidence="2" key="1">
    <citation type="submission" date="2023-09" db="UniProtKB">
        <authorList>
            <consortium name="Ensembl"/>
        </authorList>
    </citation>
    <scope>IDENTIFICATION</scope>
</reference>
<name>A0A3B5AYM1_9TELE</name>
<feature type="region of interest" description="Disordered" evidence="1">
    <location>
        <begin position="97"/>
        <end position="122"/>
    </location>
</feature>